<organism evidence="3 4">
    <name type="scientific">Halothermothrix orenii (strain H 168 / OCM 544 / DSM 9562)</name>
    <dbReference type="NCBI Taxonomy" id="373903"/>
    <lineage>
        <taxon>Bacteria</taxon>
        <taxon>Bacillati</taxon>
        <taxon>Bacillota</taxon>
        <taxon>Clostridia</taxon>
        <taxon>Halanaerobiales</taxon>
        <taxon>Halothermotrichaceae</taxon>
        <taxon>Halothermothrix</taxon>
    </lineage>
</organism>
<gene>
    <name evidence="3" type="ordered locus">Hore_03410</name>
</gene>
<proteinExistence type="predicted"/>
<dbReference type="InterPro" id="IPR014145">
    <property type="entry name" value="LigD_pol_dom"/>
</dbReference>
<dbReference type="HOGENOM" id="CLU_008325_1_1_9"/>
<keyword evidence="1" id="KW-1133">Transmembrane helix</keyword>
<dbReference type="AlphaFoldDB" id="B8D1M5"/>
<sequence>MKLTIGKHDVQLTNLDKVLWPELGYTKGDLINYYINMYPYLKEYLLNRPLSMKSYPDGINGKSFYQKDCPDYAPHWLSTYGIFSGHRKDIINWVTINKLSDLVWVANRASIELHTWFSTTTNLDKPDFAVFDLDPGSKSSMKDVVDIALTIKNILDEFNVRSFVKTSGKRGLHVYIPVKTRYTYKEIRSFLQNVAEMVIKLKPEQATVEWRKNKRQGKVYIDYRQNGKSKTLPAPYSLRPTSKATVSTPLKWSEITPDLNPDNYNIKNIETRIKQKGNIWETLLKIRQELPGLFLGLLLFLSFSLFGGLNTFL</sequence>
<dbReference type="Pfam" id="PF21686">
    <property type="entry name" value="LigD_Prim-Pol"/>
    <property type="match status" value="1"/>
</dbReference>
<keyword evidence="4" id="KW-1185">Reference proteome</keyword>
<dbReference type="RefSeq" id="WP_012635290.1">
    <property type="nucleotide sequence ID" value="NC_011899.1"/>
</dbReference>
<feature type="domain" description="DNA ligase D polymerase" evidence="2">
    <location>
        <begin position="26"/>
        <end position="280"/>
    </location>
</feature>
<evidence type="ECO:0000256" key="1">
    <source>
        <dbReference type="SAM" id="Phobius"/>
    </source>
</evidence>
<dbReference type="NCBIfam" id="TIGR02778">
    <property type="entry name" value="ligD_pol"/>
    <property type="match status" value="1"/>
</dbReference>
<dbReference type="Proteomes" id="UP000000719">
    <property type="component" value="Chromosome"/>
</dbReference>
<reference evidence="3 4" key="1">
    <citation type="journal article" date="2009" name="PLoS ONE">
        <title>Genome analysis of the anaerobic thermohalophilic bacterium Halothermothrix orenii.</title>
        <authorList>
            <person name="Mavromatis K."/>
            <person name="Ivanova N."/>
            <person name="Anderson I."/>
            <person name="Lykidis A."/>
            <person name="Hooper S.D."/>
            <person name="Sun H."/>
            <person name="Kunin V."/>
            <person name="Lapidus A."/>
            <person name="Hugenholtz P."/>
            <person name="Patel B."/>
            <person name="Kyrpides N.C."/>
        </authorList>
    </citation>
    <scope>NUCLEOTIDE SEQUENCE [LARGE SCALE GENOMIC DNA]</scope>
    <source>
        <strain evidence="4">H 168 / OCM 544 / DSM 9562</strain>
    </source>
</reference>
<dbReference type="EMBL" id="CP001098">
    <property type="protein sequence ID" value="ACL69102.1"/>
    <property type="molecule type" value="Genomic_DNA"/>
</dbReference>
<dbReference type="PANTHER" id="PTHR42705:SF2">
    <property type="entry name" value="BIFUNCTIONAL NON-HOMOLOGOUS END JOINING PROTEIN LIGD"/>
    <property type="match status" value="1"/>
</dbReference>
<feature type="transmembrane region" description="Helical" evidence="1">
    <location>
        <begin position="293"/>
        <end position="312"/>
    </location>
</feature>
<dbReference type="PANTHER" id="PTHR42705">
    <property type="entry name" value="BIFUNCTIONAL NON-HOMOLOGOUS END JOINING PROTEIN LIGD"/>
    <property type="match status" value="1"/>
</dbReference>
<dbReference type="eggNOG" id="COG3285">
    <property type="taxonomic scope" value="Bacteria"/>
</dbReference>
<dbReference type="Gene3D" id="3.90.920.10">
    <property type="entry name" value="DNA primase, PRIM domain"/>
    <property type="match status" value="1"/>
</dbReference>
<protein>
    <submittedName>
        <fullName evidence="3">DNA polymerase LigD polymerase domain protein</fullName>
    </submittedName>
</protein>
<dbReference type="STRING" id="373903.Hore_03410"/>
<accession>B8D1M5</accession>
<dbReference type="KEGG" id="hor:Hore_03410"/>
<dbReference type="InterPro" id="IPR052171">
    <property type="entry name" value="NHEJ_LigD"/>
</dbReference>
<evidence type="ECO:0000313" key="3">
    <source>
        <dbReference type="EMBL" id="ACL69102.1"/>
    </source>
</evidence>
<keyword evidence="1" id="KW-0472">Membrane</keyword>
<evidence type="ECO:0000313" key="4">
    <source>
        <dbReference type="Proteomes" id="UP000000719"/>
    </source>
</evidence>
<name>B8D1M5_HALOH</name>
<keyword evidence="1" id="KW-0812">Transmembrane</keyword>
<evidence type="ECO:0000259" key="2">
    <source>
        <dbReference type="Pfam" id="PF21686"/>
    </source>
</evidence>
<dbReference type="CDD" id="cd04865">
    <property type="entry name" value="LigD_Pol_like_2"/>
    <property type="match status" value="1"/>
</dbReference>
<dbReference type="OrthoDB" id="9802472at2"/>